<dbReference type="PANTHER" id="PTHR46796">
    <property type="entry name" value="HTH-TYPE TRANSCRIPTIONAL ACTIVATOR RHAS-RELATED"/>
    <property type="match status" value="1"/>
</dbReference>
<evidence type="ECO:0000259" key="4">
    <source>
        <dbReference type="PROSITE" id="PS01124"/>
    </source>
</evidence>
<dbReference type="AlphaFoldDB" id="U5VWX4"/>
<reference evidence="5 6" key="1">
    <citation type="journal article" date="2014" name="J. Biotechnol.">
        <title>Complete genome sequence of the actinobacterium Actinoplanes friuliensis HAG 010964, producer of the lipopeptide antibiotic friulimycin.</title>
        <authorList>
            <person name="Ruckert C."/>
            <person name="Szczepanowski R."/>
            <person name="Albersmeier A."/>
            <person name="Goesmann A."/>
            <person name="Fischer N."/>
            <person name="Steinkamper A."/>
            <person name="Puhler A."/>
            <person name="Biener R."/>
            <person name="Schwartz D."/>
            <person name="Kalinowski J."/>
        </authorList>
    </citation>
    <scope>NUCLEOTIDE SEQUENCE [LARGE SCALE GENOMIC DNA]</scope>
    <source>
        <strain evidence="5 6">DSM 7358</strain>
    </source>
</reference>
<dbReference type="PROSITE" id="PS00041">
    <property type="entry name" value="HTH_ARAC_FAMILY_1"/>
    <property type="match status" value="1"/>
</dbReference>
<dbReference type="PANTHER" id="PTHR46796:SF6">
    <property type="entry name" value="ARAC SUBFAMILY"/>
    <property type="match status" value="1"/>
</dbReference>
<dbReference type="KEGG" id="afs:AFR_15460"/>
<dbReference type="InterPro" id="IPR020449">
    <property type="entry name" value="Tscrpt_reg_AraC-type_HTH"/>
</dbReference>
<dbReference type="InterPro" id="IPR009057">
    <property type="entry name" value="Homeodomain-like_sf"/>
</dbReference>
<dbReference type="PROSITE" id="PS01124">
    <property type="entry name" value="HTH_ARAC_FAMILY_2"/>
    <property type="match status" value="1"/>
</dbReference>
<evidence type="ECO:0000313" key="6">
    <source>
        <dbReference type="Proteomes" id="UP000017746"/>
    </source>
</evidence>
<dbReference type="Pfam" id="PF12833">
    <property type="entry name" value="HTH_18"/>
    <property type="match status" value="1"/>
</dbReference>
<keyword evidence="3" id="KW-0804">Transcription</keyword>
<sequence>MPKLEQTLPSRLLTSSEGLGWRSIEARTYADPPSAEAFSSSYPRLLLVLVTSGRYRIESRHGRSWRAAAYRPGSVGISAPGNQSELRWRSTGPSPMRSLHLHLDPAVAGKSAFPDALTVRDQFVSAAAGAVARALEAGAPALYADSLAQALVAHLAHRTAQPAPRRPVPALSDTEVRRVTDYMRARLADDISVEDLAAVVNVSKFHFIRTFALTTGVTPFRHLRALRLETAAHLLRTTTLSVARVAAACGYRSAGQFGAAFRSAYGVSPAGFRNSQ</sequence>
<dbReference type="RefSeq" id="WP_023361433.1">
    <property type="nucleotide sequence ID" value="NC_022657.1"/>
</dbReference>
<evidence type="ECO:0000313" key="5">
    <source>
        <dbReference type="EMBL" id="AGZ41374.1"/>
    </source>
</evidence>
<evidence type="ECO:0000256" key="1">
    <source>
        <dbReference type="ARBA" id="ARBA00023015"/>
    </source>
</evidence>
<dbReference type="PATRIC" id="fig|1246995.3.peg.3139"/>
<dbReference type="SMART" id="SM00342">
    <property type="entry name" value="HTH_ARAC"/>
    <property type="match status" value="1"/>
</dbReference>
<keyword evidence="1" id="KW-0805">Transcription regulation</keyword>
<dbReference type="EMBL" id="CP006272">
    <property type="protein sequence ID" value="AGZ41374.1"/>
    <property type="molecule type" value="Genomic_DNA"/>
</dbReference>
<gene>
    <name evidence="5" type="ORF">AFR_15460</name>
</gene>
<dbReference type="GO" id="GO:0043565">
    <property type="term" value="F:sequence-specific DNA binding"/>
    <property type="evidence" value="ECO:0007669"/>
    <property type="project" value="InterPro"/>
</dbReference>
<dbReference type="SUPFAM" id="SSF46689">
    <property type="entry name" value="Homeodomain-like"/>
    <property type="match status" value="2"/>
</dbReference>
<evidence type="ECO:0000256" key="2">
    <source>
        <dbReference type="ARBA" id="ARBA00023125"/>
    </source>
</evidence>
<dbReference type="HOGENOM" id="CLU_000445_88_4_11"/>
<organism evidence="5 6">
    <name type="scientific">Actinoplanes friuliensis DSM 7358</name>
    <dbReference type="NCBI Taxonomy" id="1246995"/>
    <lineage>
        <taxon>Bacteria</taxon>
        <taxon>Bacillati</taxon>
        <taxon>Actinomycetota</taxon>
        <taxon>Actinomycetes</taxon>
        <taxon>Micromonosporales</taxon>
        <taxon>Micromonosporaceae</taxon>
        <taxon>Actinoplanes</taxon>
    </lineage>
</organism>
<dbReference type="STRING" id="1246995.AFR_15460"/>
<dbReference type="InterPro" id="IPR018062">
    <property type="entry name" value="HTH_AraC-typ_CS"/>
</dbReference>
<dbReference type="OrthoDB" id="9816011at2"/>
<dbReference type="PRINTS" id="PR00032">
    <property type="entry name" value="HTHARAC"/>
</dbReference>
<name>U5VWX4_9ACTN</name>
<dbReference type="Proteomes" id="UP000017746">
    <property type="component" value="Chromosome"/>
</dbReference>
<feature type="domain" description="HTH araC/xylS-type" evidence="4">
    <location>
        <begin position="177"/>
        <end position="275"/>
    </location>
</feature>
<proteinExistence type="predicted"/>
<dbReference type="InterPro" id="IPR018060">
    <property type="entry name" value="HTH_AraC"/>
</dbReference>
<keyword evidence="2" id="KW-0238">DNA-binding</keyword>
<dbReference type="eggNOG" id="COG4977">
    <property type="taxonomic scope" value="Bacteria"/>
</dbReference>
<protein>
    <submittedName>
        <fullName evidence="5">AraC family transcriptional regulator</fullName>
    </submittedName>
</protein>
<dbReference type="Gene3D" id="1.10.10.60">
    <property type="entry name" value="Homeodomain-like"/>
    <property type="match status" value="2"/>
</dbReference>
<dbReference type="InterPro" id="IPR050204">
    <property type="entry name" value="AraC_XylS_family_regulators"/>
</dbReference>
<accession>U5VWX4</accession>
<dbReference type="GO" id="GO:0003700">
    <property type="term" value="F:DNA-binding transcription factor activity"/>
    <property type="evidence" value="ECO:0007669"/>
    <property type="project" value="InterPro"/>
</dbReference>
<evidence type="ECO:0000256" key="3">
    <source>
        <dbReference type="ARBA" id="ARBA00023163"/>
    </source>
</evidence>
<keyword evidence="6" id="KW-1185">Reference proteome</keyword>